<dbReference type="InterPro" id="IPR029058">
    <property type="entry name" value="AB_hydrolase_fold"/>
</dbReference>
<dbReference type="FunFam" id="3.40.50.1820:FF:000051">
    <property type="entry name" value="(S)-hydroxynitrile lyase"/>
    <property type="match status" value="1"/>
</dbReference>
<keyword evidence="4" id="KW-1185">Reference proteome</keyword>
<dbReference type="Proteomes" id="UP001454036">
    <property type="component" value="Unassembled WGS sequence"/>
</dbReference>
<evidence type="ECO:0000313" key="3">
    <source>
        <dbReference type="EMBL" id="GAA0162344.1"/>
    </source>
</evidence>
<sequence>MAQKHFVLVHGAAHGAWSWFKIPPLLEAGGHKVTTLDMSASGINKKDIDEVHTFHDYNLPLLEFMNSLPPGEKVILVGHSLGGLNISLASEKFPHKVSVSVFLGAIMPDTVHSPSYAIDQYAERTPGEYWMDTQFYVSSGKEILVFGHQNLATKLYQLCSPEDIALGKMLVRPSSMFREDLSKQEKLTEDGFGSVKRVYIVIAKHDLAVLEEFQYWQIENTGVSEIKVIKQADHMAMLSSPHEVSQCLLEIANDYH</sequence>
<accession>A0AAV3QE85</accession>
<dbReference type="InterPro" id="IPR000073">
    <property type="entry name" value="AB_hydrolase_1"/>
</dbReference>
<evidence type="ECO:0000256" key="1">
    <source>
        <dbReference type="ARBA" id="ARBA00022801"/>
    </source>
</evidence>
<organism evidence="3 4">
    <name type="scientific">Lithospermum erythrorhizon</name>
    <name type="common">Purple gromwell</name>
    <name type="synonym">Lithospermum officinale var. erythrorhizon</name>
    <dbReference type="NCBI Taxonomy" id="34254"/>
    <lineage>
        <taxon>Eukaryota</taxon>
        <taxon>Viridiplantae</taxon>
        <taxon>Streptophyta</taxon>
        <taxon>Embryophyta</taxon>
        <taxon>Tracheophyta</taxon>
        <taxon>Spermatophyta</taxon>
        <taxon>Magnoliopsida</taxon>
        <taxon>eudicotyledons</taxon>
        <taxon>Gunneridae</taxon>
        <taxon>Pentapetalae</taxon>
        <taxon>asterids</taxon>
        <taxon>lamiids</taxon>
        <taxon>Boraginales</taxon>
        <taxon>Boraginaceae</taxon>
        <taxon>Boraginoideae</taxon>
        <taxon>Lithospermeae</taxon>
        <taxon>Lithospermum</taxon>
    </lineage>
</organism>
<comment type="caution">
    <text evidence="3">The sequence shown here is derived from an EMBL/GenBank/DDBJ whole genome shotgun (WGS) entry which is preliminary data.</text>
</comment>
<dbReference type="PANTHER" id="PTHR10992">
    <property type="entry name" value="METHYLESTERASE FAMILY MEMBER"/>
    <property type="match status" value="1"/>
</dbReference>
<evidence type="ECO:0000259" key="2">
    <source>
        <dbReference type="Pfam" id="PF00561"/>
    </source>
</evidence>
<dbReference type="GO" id="GO:0009696">
    <property type="term" value="P:salicylic acid metabolic process"/>
    <property type="evidence" value="ECO:0007669"/>
    <property type="project" value="TreeGrafter"/>
</dbReference>
<dbReference type="AlphaFoldDB" id="A0AAV3QE85"/>
<dbReference type="Pfam" id="PF00561">
    <property type="entry name" value="Abhydrolase_1"/>
    <property type="match status" value="1"/>
</dbReference>
<dbReference type="EMBL" id="BAABME010021088">
    <property type="protein sequence ID" value="GAA0162344.1"/>
    <property type="molecule type" value="Genomic_DNA"/>
</dbReference>
<dbReference type="GO" id="GO:0080031">
    <property type="term" value="F:methyl salicylate esterase activity"/>
    <property type="evidence" value="ECO:0007669"/>
    <property type="project" value="TreeGrafter"/>
</dbReference>
<dbReference type="Gene3D" id="3.40.50.1820">
    <property type="entry name" value="alpha/beta hydrolase"/>
    <property type="match status" value="1"/>
</dbReference>
<dbReference type="GO" id="GO:0080030">
    <property type="term" value="F:methyl indole-3-acetate esterase activity"/>
    <property type="evidence" value="ECO:0007669"/>
    <property type="project" value="TreeGrafter"/>
</dbReference>
<dbReference type="SUPFAM" id="SSF53474">
    <property type="entry name" value="alpha/beta-Hydrolases"/>
    <property type="match status" value="1"/>
</dbReference>
<feature type="domain" description="AB hydrolase-1" evidence="2">
    <location>
        <begin position="5"/>
        <end position="239"/>
    </location>
</feature>
<dbReference type="InterPro" id="IPR045889">
    <property type="entry name" value="MES/HNL"/>
</dbReference>
<reference evidence="3 4" key="1">
    <citation type="submission" date="2024-01" db="EMBL/GenBank/DDBJ databases">
        <title>The complete chloroplast genome sequence of Lithospermum erythrorhizon: insights into the phylogenetic relationship among Boraginaceae species and the maternal lineages of purple gromwells.</title>
        <authorList>
            <person name="Okada T."/>
            <person name="Watanabe K."/>
        </authorList>
    </citation>
    <scope>NUCLEOTIDE SEQUENCE [LARGE SCALE GENOMIC DNA]</scope>
</reference>
<name>A0AAV3QE85_LITER</name>
<protein>
    <submittedName>
        <fullName evidence="3">Esterase</fullName>
    </submittedName>
</protein>
<dbReference type="GO" id="GO:0080032">
    <property type="term" value="F:methyl jasmonate esterase activity"/>
    <property type="evidence" value="ECO:0007669"/>
    <property type="project" value="TreeGrafter"/>
</dbReference>
<evidence type="ECO:0000313" key="4">
    <source>
        <dbReference type="Proteomes" id="UP001454036"/>
    </source>
</evidence>
<proteinExistence type="predicted"/>
<gene>
    <name evidence="3" type="ORF">LIER_39397</name>
</gene>
<dbReference type="PANTHER" id="PTHR10992:SF1083">
    <property type="entry name" value="METHYLESTERASE 1"/>
    <property type="match status" value="1"/>
</dbReference>
<dbReference type="GO" id="GO:0009694">
    <property type="term" value="P:jasmonic acid metabolic process"/>
    <property type="evidence" value="ECO:0007669"/>
    <property type="project" value="TreeGrafter"/>
</dbReference>
<keyword evidence="1" id="KW-0378">Hydrolase</keyword>